<gene>
    <name evidence="7" type="ORF">AT959_15170</name>
</gene>
<dbReference type="RefSeq" id="WP_066884680.1">
    <property type="nucleotide sequence ID" value="NZ_LODL01000035.1"/>
</dbReference>
<evidence type="ECO:0000256" key="2">
    <source>
        <dbReference type="ARBA" id="ARBA00022723"/>
    </source>
</evidence>
<dbReference type="EMBL" id="LODL01000035">
    <property type="protein sequence ID" value="KXB29310.1"/>
    <property type="molecule type" value="Genomic_DNA"/>
</dbReference>
<proteinExistence type="predicted"/>
<keyword evidence="5" id="KW-0732">Signal</keyword>
<dbReference type="Gene3D" id="1.10.760.10">
    <property type="entry name" value="Cytochrome c-like domain"/>
    <property type="match status" value="1"/>
</dbReference>
<feature type="signal peptide" evidence="5">
    <location>
        <begin position="1"/>
        <end position="19"/>
    </location>
</feature>
<comment type="caution">
    <text evidence="7">The sequence shown here is derived from an EMBL/GenBank/DDBJ whole genome shotgun (WGS) entry which is preliminary data.</text>
</comment>
<evidence type="ECO:0000256" key="4">
    <source>
        <dbReference type="PROSITE-ProRule" id="PRU00433"/>
    </source>
</evidence>
<organism evidence="7 8">
    <name type="scientific">Dechloromonas denitrificans</name>
    <dbReference type="NCBI Taxonomy" id="281362"/>
    <lineage>
        <taxon>Bacteria</taxon>
        <taxon>Pseudomonadati</taxon>
        <taxon>Pseudomonadota</taxon>
        <taxon>Betaproteobacteria</taxon>
        <taxon>Rhodocyclales</taxon>
        <taxon>Azonexaceae</taxon>
        <taxon>Dechloromonas</taxon>
    </lineage>
</organism>
<dbReference type="InterPro" id="IPR036909">
    <property type="entry name" value="Cyt_c-like_dom_sf"/>
</dbReference>
<evidence type="ECO:0000256" key="3">
    <source>
        <dbReference type="ARBA" id="ARBA00023004"/>
    </source>
</evidence>
<dbReference type="AlphaFoldDB" id="A0A133XED6"/>
<evidence type="ECO:0000256" key="5">
    <source>
        <dbReference type="SAM" id="SignalP"/>
    </source>
</evidence>
<evidence type="ECO:0000313" key="8">
    <source>
        <dbReference type="Proteomes" id="UP000070186"/>
    </source>
</evidence>
<feature type="chain" id="PRO_5007459316" description="Cytochrome c domain-containing protein" evidence="5">
    <location>
        <begin position="20"/>
        <end position="137"/>
    </location>
</feature>
<dbReference type="GO" id="GO:0009055">
    <property type="term" value="F:electron transfer activity"/>
    <property type="evidence" value="ECO:0007669"/>
    <property type="project" value="InterPro"/>
</dbReference>
<keyword evidence="1 4" id="KW-0349">Heme</keyword>
<evidence type="ECO:0000256" key="1">
    <source>
        <dbReference type="ARBA" id="ARBA00022617"/>
    </source>
</evidence>
<accession>A0A133XED6</accession>
<dbReference type="GO" id="GO:0046872">
    <property type="term" value="F:metal ion binding"/>
    <property type="evidence" value="ECO:0007669"/>
    <property type="project" value="UniProtKB-KW"/>
</dbReference>
<reference evidence="7 8" key="1">
    <citation type="submission" date="2015-12" db="EMBL/GenBank/DDBJ databases">
        <title>Nitrous oxide reduction kinetics distinguish bacteria harboring typical versus atypical NosZ.</title>
        <authorList>
            <person name="Yoon S."/>
            <person name="Nissen S."/>
            <person name="Park D."/>
            <person name="Sanford R.A."/>
            <person name="Loeffler F.E."/>
        </authorList>
    </citation>
    <scope>NUCLEOTIDE SEQUENCE [LARGE SCALE GENOMIC DNA]</scope>
    <source>
        <strain evidence="7 8">ATCC BAA-841</strain>
    </source>
</reference>
<dbReference type="SUPFAM" id="SSF46626">
    <property type="entry name" value="Cytochrome c"/>
    <property type="match status" value="1"/>
</dbReference>
<evidence type="ECO:0000259" key="6">
    <source>
        <dbReference type="PROSITE" id="PS51007"/>
    </source>
</evidence>
<sequence length="137" mass="14868">MLKAAVCLVLLLAAAGARSADGNSLELGRLEYLNSCAVCHGADGRGQTPMATQLKAEPANLRLLAKRNGGNFPTARAYEMIDGRLAVPAHGGREMPVWGQRYTSEAGPAHNYHPYRTEAEVRSRILALIDYLYTLQD</sequence>
<dbReference type="Proteomes" id="UP000070186">
    <property type="component" value="Unassembled WGS sequence"/>
</dbReference>
<feature type="domain" description="Cytochrome c" evidence="6">
    <location>
        <begin position="23"/>
        <end position="136"/>
    </location>
</feature>
<dbReference type="GO" id="GO:0020037">
    <property type="term" value="F:heme binding"/>
    <property type="evidence" value="ECO:0007669"/>
    <property type="project" value="InterPro"/>
</dbReference>
<keyword evidence="2 4" id="KW-0479">Metal-binding</keyword>
<protein>
    <recommendedName>
        <fullName evidence="6">Cytochrome c domain-containing protein</fullName>
    </recommendedName>
</protein>
<name>A0A133XED6_9RHOO</name>
<keyword evidence="8" id="KW-1185">Reference proteome</keyword>
<keyword evidence="3 4" id="KW-0408">Iron</keyword>
<dbReference type="STRING" id="281362.AT959_15170"/>
<dbReference type="InterPro" id="IPR009056">
    <property type="entry name" value="Cyt_c-like_dom"/>
</dbReference>
<dbReference type="PROSITE" id="PS51007">
    <property type="entry name" value="CYTC"/>
    <property type="match status" value="1"/>
</dbReference>
<evidence type="ECO:0000313" key="7">
    <source>
        <dbReference type="EMBL" id="KXB29310.1"/>
    </source>
</evidence>